<evidence type="ECO:0000256" key="1">
    <source>
        <dbReference type="SAM" id="MobiDB-lite"/>
    </source>
</evidence>
<accession>A0AAW0Z6U2</accession>
<dbReference type="InterPro" id="IPR006084">
    <property type="entry name" value="XPG/Rad2"/>
</dbReference>
<dbReference type="KEGG" id="kne:92177774"/>
<keyword evidence="5" id="KW-1185">Reference proteome</keyword>
<feature type="region of interest" description="Disordered" evidence="1">
    <location>
        <begin position="567"/>
        <end position="772"/>
    </location>
</feature>
<dbReference type="PANTHER" id="PTHR11081">
    <property type="entry name" value="FLAP ENDONUCLEASE FAMILY MEMBER"/>
    <property type="match status" value="1"/>
</dbReference>
<dbReference type="Pfam" id="PF00867">
    <property type="entry name" value="XPG_I"/>
    <property type="match status" value="1"/>
</dbReference>
<feature type="domain" description="XPG N-terminal" evidence="3">
    <location>
        <begin position="1"/>
        <end position="95"/>
    </location>
</feature>
<comment type="caution">
    <text evidence="4">The sequence shown here is derived from an EMBL/GenBank/DDBJ whole genome shotgun (WGS) entry which is preliminary data.</text>
</comment>
<feature type="compositionally biased region" description="Polar residues" evidence="1">
    <location>
        <begin position="676"/>
        <end position="697"/>
    </location>
</feature>
<feature type="compositionally biased region" description="Low complexity" evidence="1">
    <location>
        <begin position="826"/>
        <end position="840"/>
    </location>
</feature>
<dbReference type="PRINTS" id="PR00853">
    <property type="entry name" value="XPGRADSUPER"/>
</dbReference>
<sequence length="922" mass="100661">MGVPGLWDLLRPAATRTSLSALSKDAFLANRNGLRAFTVGIDASIWIFHAQVTHYGENPFLRTIFFKITALLQQPVLPVFVFDGPNKPGQKRNQNVAGQFGTGDARSRQFKALLDMCGLEWWNAPGEAEAELAVMNRQGKIDAVLSDDVDALLFGATCLVRNNSPTLSGAQASTTQANSSRADMRHYEIYRSSAIREKWAERQGTKLVTEEDCRMAMVLVALLGGGDYTPEGLPSIGPTISSGLANAGLSDFLRLYNSDRRTFEAKLPEIHERIVQELRTNASKQVGRKYPDRAHKLAALSPASLFPSATLDAYLNPATSPSHDLAQGWPGFGQGQATDRRGKARNEGRGDMEGMALACEKYFEWGTMDIVVKKFAGESVGIFGAEVMNQARETIRSQTRSTTSRNTSSQLVHQIVGTSQATSTSRITSFFQQSVSSPSLSCKSLPPSQTFTGEPPAHVIKINSIREDPTAKELKEYRITFQHEQYVRRCHDIMLGTRVDPKELPLDEKERLGLVGNTGDVGPPASQSVATTAIPKTEIRMWIAEYLVKEAWPKLVREWEEEQAAKQADRLAKSPKKKKGPVAPLGKAKGKINNGLEARGENTVAFTAFFTQRPRSTMSRTTTEETEEEVEQVELRRTPRRNPPVIDLSLSPSPSPRRSPSMPNLAGKKARARPCPTSSLSSLPFDGTSSSTNSRAGSPTPLRRPRTKAAKRMPSPQKSSRLSSASPTKQATSPKRAASPKPAQSGHPTSSTTVKRFPKATQRVFAKSKSSPSTFAFFGALETQPIDLCSSDADDQTPVKAPTRPRNSHIRAPSASPPPQNIFTISSRPNTQSPPTSRSSSPPPTIAKVVKKKTGNRSKAASSTSQPRLNLACVSRSSPFSSQQDSQGKISPKKVTPPRRKARYVVVSSTDDEEVLDCTRSR</sequence>
<feature type="compositionally biased region" description="Basic and acidic residues" evidence="1">
    <location>
        <begin position="338"/>
        <end position="349"/>
    </location>
</feature>
<protein>
    <recommendedName>
        <fullName evidence="6">XPG-I domain-containing protein</fullName>
    </recommendedName>
</protein>
<feature type="compositionally biased region" description="Polar residues" evidence="1">
    <location>
        <begin position="716"/>
        <end position="733"/>
    </location>
</feature>
<evidence type="ECO:0000313" key="4">
    <source>
        <dbReference type="EMBL" id="KAK8869946.1"/>
    </source>
</evidence>
<dbReference type="GeneID" id="92177774"/>
<dbReference type="SMART" id="SM00484">
    <property type="entry name" value="XPGI"/>
    <property type="match status" value="1"/>
</dbReference>
<dbReference type="AlphaFoldDB" id="A0AAW0Z6U2"/>
<dbReference type="SMART" id="SM00485">
    <property type="entry name" value="XPGN"/>
    <property type="match status" value="1"/>
</dbReference>
<feature type="compositionally biased region" description="Low complexity" evidence="1">
    <location>
        <begin position="648"/>
        <end position="661"/>
    </location>
</feature>
<evidence type="ECO:0008006" key="6">
    <source>
        <dbReference type="Google" id="ProtNLM"/>
    </source>
</evidence>
<dbReference type="PANTHER" id="PTHR11081:SF75">
    <property type="entry name" value="ENDONUCLEASE, PUTATIVE (AFU_ORTHOLOGUE AFUA_3G13260)-RELATED"/>
    <property type="match status" value="1"/>
</dbReference>
<feature type="compositionally biased region" description="Low complexity" evidence="1">
    <location>
        <begin position="875"/>
        <end position="887"/>
    </location>
</feature>
<evidence type="ECO:0000259" key="2">
    <source>
        <dbReference type="SMART" id="SM00484"/>
    </source>
</evidence>
<dbReference type="Gene3D" id="3.40.50.1010">
    <property type="entry name" value="5'-nuclease"/>
    <property type="match status" value="2"/>
</dbReference>
<reference evidence="4 5" key="1">
    <citation type="journal article" date="2024" name="bioRxiv">
        <title>Comparative genomics of Cryptococcus and Kwoniella reveals pathogenesis evolution and contrasting karyotype dynamics via intercentromeric recombination or chromosome fusion.</title>
        <authorList>
            <person name="Coelho M.A."/>
            <person name="David-Palma M."/>
            <person name="Shea T."/>
            <person name="Bowers K."/>
            <person name="McGinley-Smith S."/>
            <person name="Mohammad A.W."/>
            <person name="Gnirke A."/>
            <person name="Yurkov A.M."/>
            <person name="Nowrousian M."/>
            <person name="Sun S."/>
            <person name="Cuomo C.A."/>
            <person name="Heitman J."/>
        </authorList>
    </citation>
    <scope>NUCLEOTIDE SEQUENCE [LARGE SCALE GENOMIC DNA]</scope>
    <source>
        <strain evidence="4 5">CBS 13917</strain>
    </source>
</reference>
<feature type="compositionally biased region" description="Low complexity" evidence="1">
    <location>
        <begin position="611"/>
        <end position="621"/>
    </location>
</feature>
<dbReference type="InterPro" id="IPR006086">
    <property type="entry name" value="XPG-I_dom"/>
</dbReference>
<dbReference type="Proteomes" id="UP001388673">
    <property type="component" value="Unassembled WGS sequence"/>
</dbReference>
<evidence type="ECO:0000259" key="3">
    <source>
        <dbReference type="SMART" id="SM00485"/>
    </source>
</evidence>
<dbReference type="InterPro" id="IPR006085">
    <property type="entry name" value="XPG_DNA_repair_N"/>
</dbReference>
<dbReference type="GO" id="GO:0017108">
    <property type="term" value="F:5'-flap endonuclease activity"/>
    <property type="evidence" value="ECO:0007669"/>
    <property type="project" value="TreeGrafter"/>
</dbReference>
<feature type="region of interest" description="Disordered" evidence="1">
    <location>
        <begin position="788"/>
        <end position="904"/>
    </location>
</feature>
<dbReference type="GO" id="GO:0006974">
    <property type="term" value="P:DNA damage response"/>
    <property type="evidence" value="ECO:0007669"/>
    <property type="project" value="UniProtKB-ARBA"/>
</dbReference>
<feature type="domain" description="XPG-I" evidence="2">
    <location>
        <begin position="115"/>
        <end position="195"/>
    </location>
</feature>
<proteinExistence type="predicted"/>
<organism evidence="4 5">
    <name type="scientific">Kwoniella newhampshirensis</name>
    <dbReference type="NCBI Taxonomy" id="1651941"/>
    <lineage>
        <taxon>Eukaryota</taxon>
        <taxon>Fungi</taxon>
        <taxon>Dikarya</taxon>
        <taxon>Basidiomycota</taxon>
        <taxon>Agaricomycotina</taxon>
        <taxon>Tremellomycetes</taxon>
        <taxon>Tremellales</taxon>
        <taxon>Cryptococcaceae</taxon>
        <taxon>Kwoniella</taxon>
    </lineage>
</organism>
<dbReference type="InterPro" id="IPR041177">
    <property type="entry name" value="GEN1_C"/>
</dbReference>
<dbReference type="CDD" id="cd09870">
    <property type="entry name" value="PIN_YEN1"/>
    <property type="match status" value="1"/>
</dbReference>
<dbReference type="InterPro" id="IPR029060">
    <property type="entry name" value="PIN-like_dom_sf"/>
</dbReference>
<gene>
    <name evidence="4" type="ORF">IAR55_000514</name>
</gene>
<feature type="compositionally biased region" description="Polar residues" evidence="1">
    <location>
        <begin position="857"/>
        <end position="868"/>
    </location>
</feature>
<name>A0AAW0Z6U2_9TREE</name>
<dbReference type="Pfam" id="PF18380">
    <property type="entry name" value="GEN1_C"/>
    <property type="match status" value="1"/>
</dbReference>
<dbReference type="EMBL" id="JBCAWK010000001">
    <property type="protein sequence ID" value="KAK8869946.1"/>
    <property type="molecule type" value="Genomic_DNA"/>
</dbReference>
<dbReference type="Pfam" id="PF00752">
    <property type="entry name" value="XPG_N"/>
    <property type="match status" value="1"/>
</dbReference>
<feature type="region of interest" description="Disordered" evidence="1">
    <location>
        <begin position="325"/>
        <end position="349"/>
    </location>
</feature>
<dbReference type="SUPFAM" id="SSF88723">
    <property type="entry name" value="PIN domain-like"/>
    <property type="match status" value="1"/>
</dbReference>
<evidence type="ECO:0000313" key="5">
    <source>
        <dbReference type="Proteomes" id="UP001388673"/>
    </source>
</evidence>
<dbReference type="RefSeq" id="XP_066806192.1">
    <property type="nucleotide sequence ID" value="XM_066943650.1"/>
</dbReference>